<dbReference type="GO" id="GO:0046872">
    <property type="term" value="F:metal ion binding"/>
    <property type="evidence" value="ECO:0007669"/>
    <property type="project" value="UniProtKB-KW"/>
</dbReference>
<accession>A0A0C1QVF2</accession>
<evidence type="ECO:0000256" key="10">
    <source>
        <dbReference type="ARBA" id="ARBA00032441"/>
    </source>
</evidence>
<evidence type="ECO:0000256" key="6">
    <source>
        <dbReference type="ARBA" id="ARBA00022723"/>
    </source>
</evidence>
<sequence length="161" mass="17922">MAFHITSRCEKETERLGELLGRELSAGAFVALAGELGSGKTRFARGVARGIGVAETTPITSPTFTILNEYRGRVPLYHFDLYRLAGVDDAAALGFDEYFHGTGVCLVEWAERLGDGLPVERIDITFRHGDETTRLLEFVPHGITYEALLKKCFDRWSDSCY</sequence>
<keyword evidence="8" id="KW-0067">ATP-binding</keyword>
<reference evidence="11 12" key="1">
    <citation type="submission" date="2015-01" db="EMBL/GenBank/DDBJ databases">
        <title>Genome sequence of the anaerobic bacterium Geobacter soli GSS01, a dissimilatory Fe(III) reducer from soil.</title>
        <authorList>
            <person name="Yang G."/>
            <person name="Zhou S."/>
        </authorList>
    </citation>
    <scope>NUCLEOTIDE SEQUENCE [LARGE SCALE GENOMIC DNA]</scope>
    <source>
        <strain evidence="11 12">GSS01</strain>
    </source>
</reference>
<keyword evidence="4" id="KW-0963">Cytoplasm</keyword>
<dbReference type="InterPro" id="IPR003442">
    <property type="entry name" value="T6A_TsaE"/>
</dbReference>
<evidence type="ECO:0000256" key="3">
    <source>
        <dbReference type="ARBA" id="ARBA00019010"/>
    </source>
</evidence>
<dbReference type="PANTHER" id="PTHR33540:SF2">
    <property type="entry name" value="TRNA THREONYLCARBAMOYLADENOSINE BIOSYNTHESIS PROTEIN TSAE"/>
    <property type="match status" value="1"/>
</dbReference>
<dbReference type="GO" id="GO:0005737">
    <property type="term" value="C:cytoplasm"/>
    <property type="evidence" value="ECO:0007669"/>
    <property type="project" value="UniProtKB-SubCell"/>
</dbReference>
<evidence type="ECO:0000313" key="12">
    <source>
        <dbReference type="Proteomes" id="UP000031433"/>
    </source>
</evidence>
<keyword evidence="5" id="KW-0819">tRNA processing</keyword>
<keyword evidence="9" id="KW-0460">Magnesium</keyword>
<dbReference type="Pfam" id="PF02367">
    <property type="entry name" value="TsaE"/>
    <property type="match status" value="1"/>
</dbReference>
<dbReference type="GO" id="GO:0002949">
    <property type="term" value="P:tRNA threonylcarbamoyladenosine modification"/>
    <property type="evidence" value="ECO:0007669"/>
    <property type="project" value="InterPro"/>
</dbReference>
<dbReference type="Gene3D" id="3.40.50.300">
    <property type="entry name" value="P-loop containing nucleotide triphosphate hydrolases"/>
    <property type="match status" value="1"/>
</dbReference>
<comment type="subcellular location">
    <subcellularLocation>
        <location evidence="1">Cytoplasm</location>
    </subcellularLocation>
</comment>
<dbReference type="EMBL" id="JXBL01000001">
    <property type="protein sequence ID" value="KIE42146.1"/>
    <property type="molecule type" value="Genomic_DNA"/>
</dbReference>
<evidence type="ECO:0000313" key="11">
    <source>
        <dbReference type="EMBL" id="KIE42146.1"/>
    </source>
</evidence>
<comment type="caution">
    <text evidence="11">The sequence shown here is derived from an EMBL/GenBank/DDBJ whole genome shotgun (WGS) entry which is preliminary data.</text>
</comment>
<dbReference type="NCBIfam" id="TIGR00150">
    <property type="entry name" value="T6A_YjeE"/>
    <property type="match status" value="1"/>
</dbReference>
<dbReference type="RefSeq" id="WP_039644445.1">
    <property type="nucleotide sequence ID" value="NZ_JXBL01000001.1"/>
</dbReference>
<dbReference type="AlphaFoldDB" id="A0A0C1QVF2"/>
<gene>
    <name evidence="11" type="ORF">SE37_05660</name>
</gene>
<evidence type="ECO:0000256" key="7">
    <source>
        <dbReference type="ARBA" id="ARBA00022741"/>
    </source>
</evidence>
<dbReference type="InterPro" id="IPR027417">
    <property type="entry name" value="P-loop_NTPase"/>
</dbReference>
<proteinExistence type="inferred from homology"/>
<protein>
    <recommendedName>
        <fullName evidence="3">tRNA threonylcarbamoyladenosine biosynthesis protein TsaE</fullName>
    </recommendedName>
    <alternativeName>
        <fullName evidence="10">t(6)A37 threonylcarbamoyladenosine biosynthesis protein TsaE</fullName>
    </alternativeName>
</protein>
<evidence type="ECO:0000256" key="5">
    <source>
        <dbReference type="ARBA" id="ARBA00022694"/>
    </source>
</evidence>
<evidence type="ECO:0000256" key="9">
    <source>
        <dbReference type="ARBA" id="ARBA00022842"/>
    </source>
</evidence>
<evidence type="ECO:0000256" key="4">
    <source>
        <dbReference type="ARBA" id="ARBA00022490"/>
    </source>
</evidence>
<evidence type="ECO:0000256" key="8">
    <source>
        <dbReference type="ARBA" id="ARBA00022840"/>
    </source>
</evidence>
<keyword evidence="6" id="KW-0479">Metal-binding</keyword>
<dbReference type="GO" id="GO:0005524">
    <property type="term" value="F:ATP binding"/>
    <property type="evidence" value="ECO:0007669"/>
    <property type="project" value="UniProtKB-KW"/>
</dbReference>
<organism evidence="11 12">
    <name type="scientific">Geobacter soli</name>
    <dbReference type="NCBI Taxonomy" id="1510391"/>
    <lineage>
        <taxon>Bacteria</taxon>
        <taxon>Pseudomonadati</taxon>
        <taxon>Thermodesulfobacteriota</taxon>
        <taxon>Desulfuromonadia</taxon>
        <taxon>Geobacterales</taxon>
        <taxon>Geobacteraceae</taxon>
        <taxon>Geobacter</taxon>
    </lineage>
</organism>
<dbReference type="SUPFAM" id="SSF52540">
    <property type="entry name" value="P-loop containing nucleoside triphosphate hydrolases"/>
    <property type="match status" value="1"/>
</dbReference>
<evidence type="ECO:0000256" key="2">
    <source>
        <dbReference type="ARBA" id="ARBA00007599"/>
    </source>
</evidence>
<dbReference type="PANTHER" id="PTHR33540">
    <property type="entry name" value="TRNA THREONYLCARBAMOYLADENOSINE BIOSYNTHESIS PROTEIN TSAE"/>
    <property type="match status" value="1"/>
</dbReference>
<evidence type="ECO:0000256" key="1">
    <source>
        <dbReference type="ARBA" id="ARBA00004496"/>
    </source>
</evidence>
<dbReference type="Proteomes" id="UP000031433">
    <property type="component" value="Unassembled WGS sequence"/>
</dbReference>
<keyword evidence="12" id="KW-1185">Reference proteome</keyword>
<name>A0A0C1QVF2_9BACT</name>
<comment type="similarity">
    <text evidence="2">Belongs to the TsaE family.</text>
</comment>
<keyword evidence="7" id="KW-0547">Nucleotide-binding</keyword>